<protein>
    <submittedName>
        <fullName evidence="2">Uncharacterized protein</fullName>
    </submittedName>
</protein>
<dbReference type="KEGG" id="cstr:CBE89_09370"/>
<dbReference type="Proteomes" id="UP000250197">
    <property type="component" value="Chromosome"/>
</dbReference>
<sequence>MVQPGKRRRVVRRAESDYDRTADRPDFVSAFYETWDESGSDATREVALDEEQPVEQPRNEQFYREQIPPHYGT</sequence>
<proteinExistence type="predicted"/>
<organism evidence="2 3">
    <name type="scientific">Corynebacterium striatum</name>
    <dbReference type="NCBI Taxonomy" id="43770"/>
    <lineage>
        <taxon>Bacteria</taxon>
        <taxon>Bacillati</taxon>
        <taxon>Actinomycetota</taxon>
        <taxon>Actinomycetes</taxon>
        <taxon>Mycobacteriales</taxon>
        <taxon>Corynebacteriaceae</taxon>
        <taxon>Corynebacterium</taxon>
    </lineage>
</organism>
<dbReference type="RefSeq" id="WP_086891751.1">
    <property type="nucleotide sequence ID" value="NZ_CP021252.1"/>
</dbReference>
<reference evidence="2 3" key="1">
    <citation type="submission" date="2017-05" db="EMBL/GenBank/DDBJ databases">
        <title>Complete genome sequence of Corynebacterium striatum KC-Na-1 isolated from Neophocaena asiaeorientalis in Korea.</title>
        <authorList>
            <person name="Kim J.H."/>
            <person name="Lee K."/>
        </authorList>
    </citation>
    <scope>NUCLEOTIDE SEQUENCE [LARGE SCALE GENOMIC DNA]</scope>
    <source>
        <strain evidence="2 3">KC-Na-01</strain>
    </source>
</reference>
<gene>
    <name evidence="2" type="ORF">CBE89_09370</name>
</gene>
<feature type="compositionally biased region" description="Basic residues" evidence="1">
    <location>
        <begin position="1"/>
        <end position="11"/>
    </location>
</feature>
<dbReference type="EMBL" id="CP021252">
    <property type="protein sequence ID" value="ART21683.1"/>
    <property type="molecule type" value="Genomic_DNA"/>
</dbReference>
<name>A0A2Z2IZL5_CORST</name>
<evidence type="ECO:0000313" key="2">
    <source>
        <dbReference type="EMBL" id="ART21683.1"/>
    </source>
</evidence>
<dbReference type="AlphaFoldDB" id="A0A2Z2IZL5"/>
<accession>A0A2Z2IZL5</accession>
<evidence type="ECO:0000256" key="1">
    <source>
        <dbReference type="SAM" id="MobiDB-lite"/>
    </source>
</evidence>
<feature type="region of interest" description="Disordered" evidence="1">
    <location>
        <begin position="1"/>
        <end position="20"/>
    </location>
</feature>
<evidence type="ECO:0000313" key="3">
    <source>
        <dbReference type="Proteomes" id="UP000250197"/>
    </source>
</evidence>
<feature type="region of interest" description="Disordered" evidence="1">
    <location>
        <begin position="41"/>
        <end position="73"/>
    </location>
</feature>